<sequence length="35" mass="4015">RHSSNPPLESHVGWVMDSREHRPRTASIRDGTDCK</sequence>
<proteinExistence type="predicted"/>
<feature type="non-terminal residue" evidence="2">
    <location>
        <position position="1"/>
    </location>
</feature>
<name>A0A2J8NK28_PANTR</name>
<comment type="caution">
    <text evidence="2">The sequence shown here is derived from an EMBL/GenBank/DDBJ whole genome shotgun (WGS) entry which is preliminary data.</text>
</comment>
<dbReference type="AlphaFoldDB" id="A0A2J8NK28"/>
<evidence type="ECO:0000313" key="3">
    <source>
        <dbReference type="Proteomes" id="UP000236370"/>
    </source>
</evidence>
<reference evidence="2 3" key="1">
    <citation type="submission" date="2017-12" db="EMBL/GenBank/DDBJ databases">
        <title>High-resolution comparative analysis of great ape genomes.</title>
        <authorList>
            <person name="Pollen A."/>
            <person name="Hastie A."/>
            <person name="Hormozdiari F."/>
            <person name="Dougherty M."/>
            <person name="Liu R."/>
            <person name="Chaisson M."/>
            <person name="Hoppe E."/>
            <person name="Hill C."/>
            <person name="Pang A."/>
            <person name="Hillier L."/>
            <person name="Baker C."/>
            <person name="Armstrong J."/>
            <person name="Shendure J."/>
            <person name="Paten B."/>
            <person name="Wilson R."/>
            <person name="Chao H."/>
            <person name="Schneider V."/>
            <person name="Ventura M."/>
            <person name="Kronenberg Z."/>
            <person name="Murali S."/>
            <person name="Gordon D."/>
            <person name="Cantsilieris S."/>
            <person name="Munson K."/>
            <person name="Nelson B."/>
            <person name="Raja A."/>
            <person name="Underwood J."/>
            <person name="Diekhans M."/>
            <person name="Fiddes I."/>
            <person name="Haussler D."/>
            <person name="Eichler E."/>
        </authorList>
    </citation>
    <scope>NUCLEOTIDE SEQUENCE [LARGE SCALE GENOMIC DNA]</scope>
    <source>
        <strain evidence="2">Yerkes chimp pedigree #C0471</strain>
    </source>
</reference>
<evidence type="ECO:0000313" key="2">
    <source>
        <dbReference type="EMBL" id="PNI72119.1"/>
    </source>
</evidence>
<gene>
    <name evidence="2" type="ORF">CK820_G0010156</name>
</gene>
<accession>A0A2J8NK28</accession>
<protein>
    <submittedName>
        <fullName evidence="2">LARP1 isoform 14</fullName>
    </submittedName>
</protein>
<organism evidence="2 3">
    <name type="scientific">Pan troglodytes</name>
    <name type="common">Chimpanzee</name>
    <dbReference type="NCBI Taxonomy" id="9598"/>
    <lineage>
        <taxon>Eukaryota</taxon>
        <taxon>Metazoa</taxon>
        <taxon>Chordata</taxon>
        <taxon>Craniata</taxon>
        <taxon>Vertebrata</taxon>
        <taxon>Euteleostomi</taxon>
        <taxon>Mammalia</taxon>
        <taxon>Eutheria</taxon>
        <taxon>Euarchontoglires</taxon>
        <taxon>Primates</taxon>
        <taxon>Haplorrhini</taxon>
        <taxon>Catarrhini</taxon>
        <taxon>Hominidae</taxon>
        <taxon>Pan</taxon>
    </lineage>
</organism>
<evidence type="ECO:0000256" key="1">
    <source>
        <dbReference type="SAM" id="MobiDB-lite"/>
    </source>
</evidence>
<feature type="region of interest" description="Disordered" evidence="1">
    <location>
        <begin position="1"/>
        <end position="35"/>
    </location>
</feature>
<dbReference type="EMBL" id="NBAG03000228">
    <property type="protein sequence ID" value="PNI72119.1"/>
    <property type="molecule type" value="Genomic_DNA"/>
</dbReference>
<dbReference type="Proteomes" id="UP000236370">
    <property type="component" value="Unassembled WGS sequence"/>
</dbReference>